<gene>
    <name evidence="2" type="ORF">CTLFYP3_02885</name>
</gene>
<reference evidence="2" key="1">
    <citation type="submission" date="2019-11" db="EMBL/GenBank/DDBJ databases">
        <authorList>
            <person name="Feng L."/>
        </authorList>
    </citation>
    <scope>NUCLEOTIDE SEQUENCE</scope>
    <source>
        <strain evidence="2">CTertiumLFYP3</strain>
    </source>
</reference>
<accession>A0A6N3FW31</accession>
<evidence type="ECO:0000256" key="1">
    <source>
        <dbReference type="SAM" id="Phobius"/>
    </source>
</evidence>
<keyword evidence="1" id="KW-0472">Membrane</keyword>
<dbReference type="RefSeq" id="WP_156627327.1">
    <property type="nucleotide sequence ID" value="NZ_CACRTO010000042.1"/>
</dbReference>
<proteinExistence type="predicted"/>
<dbReference type="EMBL" id="CACRTO010000042">
    <property type="protein sequence ID" value="VYU56538.1"/>
    <property type="molecule type" value="Genomic_DNA"/>
</dbReference>
<feature type="transmembrane region" description="Helical" evidence="1">
    <location>
        <begin position="7"/>
        <end position="23"/>
    </location>
</feature>
<evidence type="ECO:0000313" key="2">
    <source>
        <dbReference type="EMBL" id="VYU56538.1"/>
    </source>
</evidence>
<dbReference type="AlphaFoldDB" id="A0A6N3FW31"/>
<keyword evidence="1" id="KW-0812">Transmembrane</keyword>
<protein>
    <submittedName>
        <fullName evidence="2">Uncharacterized protein</fullName>
    </submittedName>
</protein>
<keyword evidence="1" id="KW-1133">Transmembrane helix</keyword>
<sequence length="138" mass="15555">MSSKVKKFIIILAVIIIGLFSFYKITGLSESSRGWTYVKFENKLYVINTDYKISKDDYNKYIGDKLGTINNKVPNYFKPASNSSSNGFPVGTELYRDISNDGLIVKFNNNFYSLCDTSTAEGWGNGIIIKVKGDKLVY</sequence>
<name>A0A6N3FW31_9CLOT</name>
<organism evidence="2">
    <name type="scientific">Clostridium tertium</name>
    <dbReference type="NCBI Taxonomy" id="1559"/>
    <lineage>
        <taxon>Bacteria</taxon>
        <taxon>Bacillati</taxon>
        <taxon>Bacillota</taxon>
        <taxon>Clostridia</taxon>
        <taxon>Eubacteriales</taxon>
        <taxon>Clostridiaceae</taxon>
        <taxon>Clostridium</taxon>
    </lineage>
</organism>